<dbReference type="InterPro" id="IPR011992">
    <property type="entry name" value="EF-hand-dom_pair"/>
</dbReference>
<reference evidence="3 4" key="2">
    <citation type="journal article" date="2023" name="Nat. Commun.">
        <title>Native doublet microtubules from Tetrahymena thermophila reveal the importance of outer junction proteins.</title>
        <authorList>
            <person name="Kubo S."/>
            <person name="Black C.S."/>
            <person name="Joachimiak E."/>
            <person name="Yang S.K."/>
            <person name="Legal T."/>
            <person name="Peri K."/>
            <person name="Khalifa A.A.Z."/>
            <person name="Ghanaeian A."/>
            <person name="McCafferty C.L."/>
            <person name="Valente-Paterno M."/>
            <person name="De Bellis C."/>
            <person name="Huynh P.M."/>
            <person name="Fan Z."/>
            <person name="Marcotte E.M."/>
            <person name="Wloga D."/>
            <person name="Bui K.H."/>
        </authorList>
    </citation>
    <scope>STRUCTURE BY ELECTRON MICROSCOPY (3.70 ANGSTROMS)</scope>
</reference>
<dbReference type="PDB" id="8SF7">
    <property type="method" value="EM"/>
    <property type="resolution" value="4.10 A"/>
    <property type="chains" value="0N/1N/2N=1-492"/>
</dbReference>
<dbReference type="AlphaFoldDB" id="Q22WJ6"/>
<dbReference type="HOGENOM" id="CLU_042478_0_0_1"/>
<dbReference type="EMDB" id="EMD-29685"/>
<dbReference type="Gene3D" id="2.80.10.50">
    <property type="match status" value="1"/>
</dbReference>
<gene>
    <name evidence="1" type="ORF">TTHERM_00155380</name>
</gene>
<evidence type="ECO:0007829" key="5">
    <source>
        <dbReference type="PDB" id="8SF7"/>
    </source>
</evidence>
<dbReference type="EMDB" id="EMD-40436"/>
<dbReference type="GO" id="GO:0060271">
    <property type="term" value="P:cilium assembly"/>
    <property type="evidence" value="ECO:0007669"/>
    <property type="project" value="TreeGrafter"/>
</dbReference>
<dbReference type="Proteomes" id="UP000009168">
    <property type="component" value="Unassembled WGS sequence"/>
</dbReference>
<dbReference type="PDB" id="8G3D">
    <property type="method" value="EM"/>
    <property type="resolution" value="3.70 A"/>
    <property type="chains" value="0N/1N/2N=1-492"/>
</dbReference>
<accession>Q22WJ6</accession>
<dbReference type="RefSeq" id="XP_001009666.1">
    <property type="nucleotide sequence ID" value="XM_001009666.3"/>
</dbReference>
<dbReference type="InterPro" id="IPR036300">
    <property type="entry name" value="MIR_dom_sf"/>
</dbReference>
<evidence type="ECO:0007829" key="4">
    <source>
        <dbReference type="PDB" id="8G3D"/>
    </source>
</evidence>
<reference evidence="5" key="3">
    <citation type="journal article" date="2024" name="Elife">
        <title>Effect of alpha-tubulin acetylation on the doublet microtubule structure.</title>
        <authorList>
            <person name="Yang S.K."/>
            <person name="Kubo S."/>
            <person name="Black C.S."/>
            <person name="Peri K."/>
            <person name="Dai D."/>
            <person name="Legal T."/>
            <person name="Valente-Paterno M."/>
            <person name="Gaertig J."/>
            <person name="Bui K.H."/>
        </authorList>
    </citation>
    <scope>STRUCTURE BY ELECTRON MICROSCOPY (4.10 ANGSTROMS)</scope>
</reference>
<dbReference type="OrthoDB" id="444540at2759"/>
<sequence length="492" mass="57418">MHNYNVDRKYQYNCRIGNWSEEWELDEYKMKEYLKNKEKQKLVSTDKEDRLKRSLGGVNLSYANEGLVKFGYTVMIESDFMNAVVASNIWDKITGTEEAYGVTVTSQKEPIVRTAFQLLRYEQDQYQDDVIHYGQNFKIAVISRLSEKPLYLTSSHITPQKCAKFSRKQEVSISTNEGINSAWCFEYMDPKLRYEMKGQPVRSGEPVLIKHIPTCQWLATDNVQYNNEFGQEFEVFCNSYQCHNKTQNLIAEKVGRKTIETPMRNQTNQNTFRIVTALYPSQETQQNFEASYSQTLPRRRVEINKADLLNKLRRALINKNGSNGLLFFKNELLKQDKDNSGYLPQQQFKQTVQCHGINFSDLDIKEVIQSFQELDNKINYSELLIQLKGTLSEKRRNLINLAYDVLAEKLGQNVTLSGIFSAFNKIRHPDVVKKYGTDKEIFNNFVLSWGNLNPHIAISREQFESYYHDFSACVDKEDYFEVVLKNSWDIPN</sequence>
<dbReference type="InParanoid" id="Q22WJ6"/>
<dbReference type="PANTHER" id="PTHR24274">
    <property type="entry name" value="CILIA- AND FLAGELLA-ASSOCIATED PROTEIN 161"/>
    <property type="match status" value="1"/>
</dbReference>
<dbReference type="SUPFAM" id="SSF82109">
    <property type="entry name" value="MIR domain"/>
    <property type="match status" value="1"/>
</dbReference>
<evidence type="ECO:0000313" key="2">
    <source>
        <dbReference type="Proteomes" id="UP000009168"/>
    </source>
</evidence>
<dbReference type="EMBL" id="GG662820">
    <property type="protein sequence ID" value="EAR89421.1"/>
    <property type="molecule type" value="Genomic_DNA"/>
</dbReference>
<dbReference type="STRING" id="312017.Q22WJ6"/>
<evidence type="ECO:0007829" key="3">
    <source>
        <dbReference type="PDB" id="8G2Z"/>
    </source>
</evidence>
<proteinExistence type="evidence at protein level"/>
<dbReference type="PDB" id="8G2Z">
    <property type="method" value="EM"/>
    <property type="resolution" value="4.10 A"/>
    <property type="chains" value="0N/1N/2N=1-492"/>
</dbReference>
<dbReference type="eggNOG" id="KOG0032">
    <property type="taxonomic scope" value="Eukaryota"/>
</dbReference>
<dbReference type="Pfam" id="PF24569">
    <property type="entry name" value="CFAP161"/>
    <property type="match status" value="1"/>
</dbReference>
<dbReference type="GO" id="GO:0031514">
    <property type="term" value="C:motile cilium"/>
    <property type="evidence" value="ECO:0007669"/>
    <property type="project" value="TreeGrafter"/>
</dbReference>
<reference evidence="2" key="1">
    <citation type="journal article" date="2006" name="PLoS Biol.">
        <title>Macronuclear genome sequence of the ciliate Tetrahymena thermophila, a model eukaryote.</title>
        <authorList>
            <person name="Eisen J.A."/>
            <person name="Coyne R.S."/>
            <person name="Wu M."/>
            <person name="Wu D."/>
            <person name="Thiagarajan M."/>
            <person name="Wortman J.R."/>
            <person name="Badger J.H."/>
            <person name="Ren Q."/>
            <person name="Amedeo P."/>
            <person name="Jones K.M."/>
            <person name="Tallon L.J."/>
            <person name="Delcher A.L."/>
            <person name="Salzberg S.L."/>
            <person name="Silva J.C."/>
            <person name="Haas B.J."/>
            <person name="Majoros W.H."/>
            <person name="Farzad M."/>
            <person name="Carlton J.M."/>
            <person name="Smith R.K. Jr."/>
            <person name="Garg J."/>
            <person name="Pearlman R.E."/>
            <person name="Karrer K.M."/>
            <person name="Sun L."/>
            <person name="Manning G."/>
            <person name="Elde N.C."/>
            <person name="Turkewitz A.P."/>
            <person name="Asai D.J."/>
            <person name="Wilkes D.E."/>
            <person name="Wang Y."/>
            <person name="Cai H."/>
            <person name="Collins K."/>
            <person name="Stewart B.A."/>
            <person name="Lee S.R."/>
            <person name="Wilamowska K."/>
            <person name="Weinberg Z."/>
            <person name="Ruzzo W.L."/>
            <person name="Wloga D."/>
            <person name="Gaertig J."/>
            <person name="Frankel J."/>
            <person name="Tsao C.-C."/>
            <person name="Gorovsky M.A."/>
            <person name="Keeling P.J."/>
            <person name="Waller R.F."/>
            <person name="Patron N.J."/>
            <person name="Cherry J.M."/>
            <person name="Stover N.A."/>
            <person name="Krieger C.J."/>
            <person name="del Toro C."/>
            <person name="Ryder H.F."/>
            <person name="Williamson S.C."/>
            <person name="Barbeau R.A."/>
            <person name="Hamilton E.P."/>
            <person name="Orias E."/>
        </authorList>
    </citation>
    <scope>NUCLEOTIDE SEQUENCE [LARGE SCALE GENOMIC DNA]</scope>
    <source>
        <strain evidence="2">SB210</strain>
    </source>
</reference>
<dbReference type="Gene3D" id="1.10.238.10">
    <property type="entry name" value="EF-hand"/>
    <property type="match status" value="2"/>
</dbReference>
<dbReference type="SMR" id="Q22WJ6"/>
<protein>
    <submittedName>
        <fullName evidence="1">EF hand protein, putative</fullName>
    </submittedName>
</protein>
<dbReference type="PANTHER" id="PTHR24274:SF1">
    <property type="entry name" value="CILIA- AND FLAGELLA-ASSOCIATED PROTEIN 161"/>
    <property type="match status" value="1"/>
</dbReference>
<keyword evidence="2" id="KW-1185">Reference proteome</keyword>
<dbReference type="KEGG" id="tet:TTHERM_00155380"/>
<organism evidence="1 2">
    <name type="scientific">Tetrahymena thermophila (strain SB210)</name>
    <dbReference type="NCBI Taxonomy" id="312017"/>
    <lineage>
        <taxon>Eukaryota</taxon>
        <taxon>Sar</taxon>
        <taxon>Alveolata</taxon>
        <taxon>Ciliophora</taxon>
        <taxon>Intramacronucleata</taxon>
        <taxon>Oligohymenophorea</taxon>
        <taxon>Hymenostomatida</taxon>
        <taxon>Tetrahymenina</taxon>
        <taxon>Tetrahymenidae</taxon>
        <taxon>Tetrahymena</taxon>
    </lineage>
</organism>
<dbReference type="InterPro" id="IPR055325">
    <property type="entry name" value="CF161"/>
</dbReference>
<dbReference type="SUPFAM" id="SSF47473">
    <property type="entry name" value="EF-hand"/>
    <property type="match status" value="1"/>
</dbReference>
<dbReference type="EMDB" id="EMD-29692"/>
<dbReference type="OMA" id="FESCWPG"/>
<name>Q22WJ6_TETTS</name>
<evidence type="ECO:0000313" key="1">
    <source>
        <dbReference type="EMBL" id="EAR89421.1"/>
    </source>
</evidence>
<keyword evidence="3 4" id="KW-0002">3D-structure</keyword>
<dbReference type="GeneID" id="7838473"/>